<dbReference type="GO" id="GO:0003700">
    <property type="term" value="F:DNA-binding transcription factor activity"/>
    <property type="evidence" value="ECO:0007669"/>
    <property type="project" value="InterPro"/>
</dbReference>
<comment type="caution">
    <text evidence="6">The sequence shown here is derived from an EMBL/GenBank/DDBJ whole genome shotgun (WGS) entry which is preliminary data.</text>
</comment>
<dbReference type="AlphaFoldDB" id="A0A1V2GZS3"/>
<proteinExistence type="inferred from homology"/>
<dbReference type="Pfam" id="PF03466">
    <property type="entry name" value="LysR_substrate"/>
    <property type="match status" value="1"/>
</dbReference>
<evidence type="ECO:0000256" key="2">
    <source>
        <dbReference type="ARBA" id="ARBA00023015"/>
    </source>
</evidence>
<dbReference type="FunFam" id="1.10.10.10:FF:000001">
    <property type="entry name" value="LysR family transcriptional regulator"/>
    <property type="match status" value="1"/>
</dbReference>
<keyword evidence="3" id="KW-0238">DNA-binding</keyword>
<evidence type="ECO:0000259" key="5">
    <source>
        <dbReference type="PROSITE" id="PS50931"/>
    </source>
</evidence>
<dbReference type="PRINTS" id="PR00039">
    <property type="entry name" value="HTHLYSR"/>
</dbReference>
<dbReference type="EMBL" id="MLCO01000224">
    <property type="protein sequence ID" value="ONG49561.1"/>
    <property type="molecule type" value="Genomic_DNA"/>
</dbReference>
<dbReference type="GO" id="GO:0003677">
    <property type="term" value="F:DNA binding"/>
    <property type="evidence" value="ECO:0007669"/>
    <property type="project" value="UniProtKB-KW"/>
</dbReference>
<evidence type="ECO:0000313" key="6">
    <source>
        <dbReference type="EMBL" id="ONG49561.1"/>
    </source>
</evidence>
<dbReference type="PROSITE" id="PS50931">
    <property type="entry name" value="HTH_LYSR"/>
    <property type="match status" value="1"/>
</dbReference>
<keyword evidence="7" id="KW-1185">Reference proteome</keyword>
<dbReference type="Pfam" id="PF00126">
    <property type="entry name" value="HTH_1"/>
    <property type="match status" value="1"/>
</dbReference>
<keyword evidence="4" id="KW-0804">Transcription</keyword>
<dbReference type="PANTHER" id="PTHR30346">
    <property type="entry name" value="TRANSCRIPTIONAL DUAL REGULATOR HCAR-RELATED"/>
    <property type="match status" value="1"/>
</dbReference>
<dbReference type="OrthoDB" id="155872at2"/>
<feature type="domain" description="HTH lysR-type" evidence="5">
    <location>
        <begin position="1"/>
        <end position="58"/>
    </location>
</feature>
<name>A0A1V2GZS3_9PROT</name>
<keyword evidence="2" id="KW-0805">Transcription regulation</keyword>
<comment type="similarity">
    <text evidence="1">Belongs to the LysR transcriptional regulatory family.</text>
</comment>
<dbReference type="SUPFAM" id="SSF46785">
    <property type="entry name" value="Winged helix' DNA-binding domain"/>
    <property type="match status" value="1"/>
</dbReference>
<dbReference type="SUPFAM" id="SSF53850">
    <property type="entry name" value="Periplasmic binding protein-like II"/>
    <property type="match status" value="1"/>
</dbReference>
<dbReference type="Gene3D" id="3.40.190.10">
    <property type="entry name" value="Periplasmic binding protein-like II"/>
    <property type="match status" value="2"/>
</dbReference>
<accession>A0A1V2GZS3</accession>
<dbReference type="InterPro" id="IPR036390">
    <property type="entry name" value="WH_DNA-bd_sf"/>
</dbReference>
<dbReference type="InterPro" id="IPR000847">
    <property type="entry name" value="LysR_HTH_N"/>
</dbReference>
<dbReference type="InterPro" id="IPR036388">
    <property type="entry name" value="WH-like_DNA-bd_sf"/>
</dbReference>
<dbReference type="InterPro" id="IPR005119">
    <property type="entry name" value="LysR_subst-bd"/>
</dbReference>
<dbReference type="CDD" id="cd08414">
    <property type="entry name" value="PBP2_LTTR_aromatics_like"/>
    <property type="match status" value="1"/>
</dbReference>
<organism evidence="6 7">
    <name type="scientific">Teichococcus deserti</name>
    <dbReference type="NCBI Taxonomy" id="1817963"/>
    <lineage>
        <taxon>Bacteria</taxon>
        <taxon>Pseudomonadati</taxon>
        <taxon>Pseudomonadota</taxon>
        <taxon>Alphaproteobacteria</taxon>
        <taxon>Acetobacterales</taxon>
        <taxon>Roseomonadaceae</taxon>
        <taxon>Roseomonas</taxon>
    </lineage>
</organism>
<dbReference type="GO" id="GO:0032993">
    <property type="term" value="C:protein-DNA complex"/>
    <property type="evidence" value="ECO:0007669"/>
    <property type="project" value="TreeGrafter"/>
</dbReference>
<evidence type="ECO:0000256" key="1">
    <source>
        <dbReference type="ARBA" id="ARBA00009437"/>
    </source>
</evidence>
<evidence type="ECO:0000313" key="7">
    <source>
        <dbReference type="Proteomes" id="UP000188879"/>
    </source>
</evidence>
<dbReference type="Proteomes" id="UP000188879">
    <property type="component" value="Unassembled WGS sequence"/>
</dbReference>
<dbReference type="Gene3D" id="1.10.10.10">
    <property type="entry name" value="Winged helix-like DNA-binding domain superfamily/Winged helix DNA-binding domain"/>
    <property type="match status" value="1"/>
</dbReference>
<gene>
    <name evidence="6" type="ORF">BKE38_20650</name>
</gene>
<evidence type="ECO:0000256" key="4">
    <source>
        <dbReference type="ARBA" id="ARBA00023163"/>
    </source>
</evidence>
<dbReference type="PANTHER" id="PTHR30346:SF17">
    <property type="entry name" value="LYSR FAMILY TRANSCRIPTIONAL REGULATOR"/>
    <property type="match status" value="1"/>
</dbReference>
<protein>
    <submittedName>
        <fullName evidence="6">LysR family transcriptional regulator</fullName>
    </submittedName>
</protein>
<evidence type="ECO:0000256" key="3">
    <source>
        <dbReference type="ARBA" id="ARBA00023125"/>
    </source>
</evidence>
<sequence length="297" mass="32303">MELRHLRYFLALAEALHFTRAATALGIAPPTLSVQIRELETFLSAELFRRAQRTVRLTPAGEAFRAEAQATIDQFERTESVGRRAGRGELGRIELGYVGSAAYGGVLQDQVARFRARHPAVELNCREHPMEAMPRMLDEGRLDIAFIRPPLPLPPGLRSHVLLRDFFCLALPEAHPLAAGDGPVAARALAKEGFLLPEQALGTEAIGRRGRFAPRILGRPGSLMEVLTAVSLGHGLAVVPSVLVAVVRLPGIRFRALGGAAIASEIAAAFRRHERSPAARLLIRQIAETTERIAPPI</sequence>
<reference evidence="6 7" key="1">
    <citation type="submission" date="2016-10" db="EMBL/GenBank/DDBJ databases">
        <title>Draft Genome sequence of Roseomonas sp. strain M3.</title>
        <authorList>
            <person name="Subhash Y."/>
            <person name="Lee S."/>
        </authorList>
    </citation>
    <scope>NUCLEOTIDE SEQUENCE [LARGE SCALE GENOMIC DNA]</scope>
    <source>
        <strain evidence="6 7">M3</strain>
    </source>
</reference>